<evidence type="ECO:0000313" key="9">
    <source>
        <dbReference type="EMBL" id="QKJ68284.1"/>
    </source>
</evidence>
<feature type="transmembrane region" description="Helical" evidence="8">
    <location>
        <begin position="230"/>
        <end position="250"/>
    </location>
</feature>
<feature type="transmembrane region" description="Helical" evidence="8">
    <location>
        <begin position="296"/>
        <end position="314"/>
    </location>
</feature>
<geneLocation type="plasmid" evidence="9 10">
    <name>unnamed1</name>
</geneLocation>
<dbReference type="Proteomes" id="UP000504844">
    <property type="component" value="Plasmid unnamed1"/>
</dbReference>
<gene>
    <name evidence="9" type="ORF">HQN60_15860</name>
</gene>
<evidence type="ECO:0000256" key="4">
    <source>
        <dbReference type="ARBA" id="ARBA00022475"/>
    </source>
</evidence>
<comment type="similarity">
    <text evidence="2 8">Belongs to the lactate permease family.</text>
</comment>
<evidence type="ECO:0000256" key="8">
    <source>
        <dbReference type="RuleBase" id="RU365092"/>
    </source>
</evidence>
<dbReference type="Pfam" id="PF02652">
    <property type="entry name" value="Lactate_perm"/>
    <property type="match status" value="1"/>
</dbReference>
<keyword evidence="6 8" id="KW-1133">Transmembrane helix</keyword>
<evidence type="ECO:0000256" key="1">
    <source>
        <dbReference type="ARBA" id="ARBA00004651"/>
    </source>
</evidence>
<feature type="transmembrane region" description="Helical" evidence="8">
    <location>
        <begin position="92"/>
        <end position="112"/>
    </location>
</feature>
<feature type="transmembrane region" description="Helical" evidence="8">
    <location>
        <begin position="262"/>
        <end position="284"/>
    </location>
</feature>
<feature type="transmembrane region" description="Helical" evidence="8">
    <location>
        <begin position="144"/>
        <end position="165"/>
    </location>
</feature>
<feature type="transmembrane region" description="Helical" evidence="8">
    <location>
        <begin position="60"/>
        <end position="80"/>
    </location>
</feature>
<evidence type="ECO:0000256" key="3">
    <source>
        <dbReference type="ARBA" id="ARBA00022448"/>
    </source>
</evidence>
<feature type="transmembrane region" description="Helical" evidence="8">
    <location>
        <begin position="335"/>
        <end position="354"/>
    </location>
</feature>
<dbReference type="GO" id="GO:0005886">
    <property type="term" value="C:plasma membrane"/>
    <property type="evidence" value="ECO:0007669"/>
    <property type="project" value="UniProtKB-SubCell"/>
</dbReference>
<organism evidence="9 10">
    <name type="scientific">Deefgea piscis</name>
    <dbReference type="NCBI Taxonomy" id="2739061"/>
    <lineage>
        <taxon>Bacteria</taxon>
        <taxon>Pseudomonadati</taxon>
        <taxon>Pseudomonadota</taxon>
        <taxon>Betaproteobacteria</taxon>
        <taxon>Neisseriales</taxon>
        <taxon>Chitinibacteraceae</taxon>
        <taxon>Deefgea</taxon>
    </lineage>
</organism>
<dbReference type="EMBL" id="CP054144">
    <property type="protein sequence ID" value="QKJ68284.1"/>
    <property type="molecule type" value="Genomic_DNA"/>
</dbReference>
<feature type="transmembrane region" description="Helical" evidence="8">
    <location>
        <begin position="26"/>
        <end position="48"/>
    </location>
</feature>
<dbReference type="PANTHER" id="PTHR30003">
    <property type="entry name" value="L-LACTATE PERMEASE"/>
    <property type="match status" value="1"/>
</dbReference>
<keyword evidence="10" id="KW-1185">Reference proteome</keyword>
<comment type="function">
    <text evidence="8">Uptake of L-lactate across the membrane. Can also transport D-lactate and glycolate.</text>
</comment>
<name>A0A6M8SVX6_9NEIS</name>
<evidence type="ECO:0000313" key="10">
    <source>
        <dbReference type="Proteomes" id="UP000504844"/>
    </source>
</evidence>
<protein>
    <recommendedName>
        <fullName evidence="8">L-lactate permease</fullName>
    </recommendedName>
</protein>
<sequence length="475" mass="49891">MTSILQLSPIVLVITMIMGFRKPPMYAALGGALLAFLLWLFDVAQPFLFSTLSSVFVDSLVLFMSTAFVIAPGLVFVIYLERAGANDALSKWVKQLGWQGAAQVVFLVLGLAPLLEAMTGFGVSLIATVPLLIALMGRKVALRVALTGMCIMPWGTLGLATVIGAELAGLPSQTLGAWTAWTSAPVFTAGVLLALWLAGHRKVTAYALGVVFSVAFVSILHLISRDVGPEVAGVGAAATVTLVGIIWARLHLKSNIRFPVEAWPYAALLIAIISLKATNLSLGLDTLWVIHGEQVSWKPLASPGIALLLVNFILMVKLGGEELAKPFLSRAKRPLITIFFFLFMSQLLVKAGFLDGVRLALSSLDTAALAPLIAAFGGLAGYITGSNVGGNAIVMPSIAHMNLPENVLSVLAAVQNSAAGHAALGSMPIVALLLGLAKGSAEEEQELIRFAFLLALFNVILVGSAGYLLISLTGG</sequence>
<feature type="transmembrane region" description="Helical" evidence="8">
    <location>
        <begin position="205"/>
        <end position="224"/>
    </location>
</feature>
<keyword evidence="3 8" id="KW-0813">Transport</keyword>
<reference evidence="9 10" key="1">
    <citation type="submission" date="2020-05" db="EMBL/GenBank/DDBJ databases">
        <title>Complete genome sequence of Deefgea sp. D17.</title>
        <authorList>
            <person name="Bae J.-W."/>
            <person name="Han J.E."/>
        </authorList>
    </citation>
    <scope>NUCLEOTIDE SEQUENCE [LARGE SCALE GENOMIC DNA]</scope>
    <source>
        <strain evidence="9 10">D17</strain>
        <plasmid evidence="9 10">unnamed1</plasmid>
    </source>
</reference>
<feature type="transmembrane region" description="Helical" evidence="8">
    <location>
        <begin position="118"/>
        <end position="137"/>
    </location>
</feature>
<evidence type="ECO:0000256" key="5">
    <source>
        <dbReference type="ARBA" id="ARBA00022692"/>
    </source>
</evidence>
<dbReference type="PANTHER" id="PTHR30003:SF0">
    <property type="entry name" value="GLYCOLATE PERMEASE GLCA-RELATED"/>
    <property type="match status" value="1"/>
</dbReference>
<dbReference type="InterPro" id="IPR003804">
    <property type="entry name" value="Lactate_perm"/>
</dbReference>
<evidence type="ECO:0000256" key="7">
    <source>
        <dbReference type="ARBA" id="ARBA00023136"/>
    </source>
</evidence>
<dbReference type="AlphaFoldDB" id="A0A6M8SVX6"/>
<keyword evidence="9" id="KW-0614">Plasmid</keyword>
<dbReference type="KEGG" id="dee:HQN60_15860"/>
<dbReference type="GO" id="GO:0015295">
    <property type="term" value="F:solute:proton symporter activity"/>
    <property type="evidence" value="ECO:0007669"/>
    <property type="project" value="TreeGrafter"/>
</dbReference>
<evidence type="ECO:0000256" key="6">
    <source>
        <dbReference type="ARBA" id="ARBA00022989"/>
    </source>
</evidence>
<comment type="subcellular location">
    <subcellularLocation>
        <location evidence="8">Cell inner membrane</location>
        <topology evidence="8">Multi-pass membrane protein</topology>
    </subcellularLocation>
    <subcellularLocation>
        <location evidence="1">Cell membrane</location>
        <topology evidence="1">Multi-pass membrane protein</topology>
    </subcellularLocation>
</comment>
<proteinExistence type="inferred from homology"/>
<dbReference type="RefSeq" id="WP_173534785.1">
    <property type="nucleotide sequence ID" value="NZ_CP054144.1"/>
</dbReference>
<dbReference type="GO" id="GO:0015129">
    <property type="term" value="F:lactate transmembrane transporter activity"/>
    <property type="evidence" value="ECO:0007669"/>
    <property type="project" value="UniProtKB-UniRule"/>
</dbReference>
<evidence type="ECO:0000256" key="2">
    <source>
        <dbReference type="ARBA" id="ARBA00010100"/>
    </source>
</evidence>
<feature type="transmembrane region" description="Helical" evidence="8">
    <location>
        <begin position="177"/>
        <end position="198"/>
    </location>
</feature>
<keyword evidence="5 8" id="KW-0812">Transmembrane</keyword>
<keyword evidence="4" id="KW-1003">Cell membrane</keyword>
<feature type="transmembrane region" description="Helical" evidence="8">
    <location>
        <begin position="448"/>
        <end position="470"/>
    </location>
</feature>
<keyword evidence="7 8" id="KW-0472">Membrane</keyword>
<keyword evidence="8" id="KW-0997">Cell inner membrane</keyword>
<accession>A0A6M8SVX6</accession>